<dbReference type="PIRSF" id="PIRSF006305">
    <property type="entry name" value="Maf"/>
    <property type="match status" value="1"/>
</dbReference>
<dbReference type="GO" id="GO:0009117">
    <property type="term" value="P:nucleotide metabolic process"/>
    <property type="evidence" value="ECO:0007669"/>
    <property type="project" value="UniProtKB-KW"/>
</dbReference>
<dbReference type="InterPro" id="IPR003697">
    <property type="entry name" value="Maf-like"/>
</dbReference>
<dbReference type="CDD" id="cd00555">
    <property type="entry name" value="Maf"/>
    <property type="match status" value="1"/>
</dbReference>
<feature type="site" description="Important for substrate specificity" evidence="3">
    <location>
        <position position="69"/>
    </location>
</feature>
<protein>
    <recommendedName>
        <fullName evidence="3">dTTP/UTP pyrophosphatase</fullName>
        <shortName evidence="3">dTTPase/UTPase</shortName>
        <ecNumber evidence="3">3.6.1.9</ecNumber>
    </recommendedName>
    <alternativeName>
        <fullName evidence="3">Nucleoside triphosphate pyrophosphatase</fullName>
    </alternativeName>
    <alternativeName>
        <fullName evidence="3">Nucleotide pyrophosphatase</fullName>
        <shortName evidence="3">Nucleotide PPase</shortName>
    </alternativeName>
</protein>
<reference evidence="4 5" key="1">
    <citation type="journal article" date="2017" name="ISME J.">
        <title>Potential for microbial H2 and metal transformations associated with novel bacteria and archaea in deep terrestrial subsurface sediments.</title>
        <authorList>
            <person name="Hernsdorf A.W."/>
            <person name="Amano Y."/>
            <person name="Miyakawa K."/>
            <person name="Ise K."/>
            <person name="Suzuki Y."/>
            <person name="Anantharaman K."/>
            <person name="Probst A."/>
            <person name="Burstein D."/>
            <person name="Thomas B.C."/>
            <person name="Banfield J.F."/>
        </authorList>
    </citation>
    <scope>NUCLEOTIDE SEQUENCE [LARGE SCALE GENOMIC DNA]</scope>
    <source>
        <strain evidence="4">HGW-Wallbacteria-1</strain>
    </source>
</reference>
<dbReference type="SUPFAM" id="SSF52972">
    <property type="entry name" value="ITPase-like"/>
    <property type="match status" value="1"/>
</dbReference>
<comment type="function">
    <text evidence="3">Nucleoside triphosphate pyrophosphatase that hydrolyzes dTTP and UTP. May have a dual role in cell division arrest and in preventing the incorporation of modified nucleotides into cellular nucleic acids.</text>
</comment>
<dbReference type="InterPro" id="IPR029001">
    <property type="entry name" value="ITPase-like_fam"/>
</dbReference>
<dbReference type="HAMAP" id="MF_00528">
    <property type="entry name" value="Maf"/>
    <property type="match status" value="1"/>
</dbReference>
<dbReference type="Pfam" id="PF02545">
    <property type="entry name" value="Maf"/>
    <property type="match status" value="1"/>
</dbReference>
<feature type="active site" description="Proton acceptor" evidence="3">
    <location>
        <position position="68"/>
    </location>
</feature>
<dbReference type="AlphaFoldDB" id="A0A2N1PSZ2"/>
<dbReference type="GO" id="GO:0036218">
    <property type="term" value="F:dTTP diphosphatase activity"/>
    <property type="evidence" value="ECO:0007669"/>
    <property type="project" value="RHEA"/>
</dbReference>
<comment type="subcellular location">
    <subcellularLocation>
        <location evidence="3">Cytoplasm</location>
    </subcellularLocation>
</comment>
<dbReference type="EMBL" id="PGXC01000003">
    <property type="protein sequence ID" value="PKK91454.1"/>
    <property type="molecule type" value="Genomic_DNA"/>
</dbReference>
<evidence type="ECO:0000256" key="1">
    <source>
        <dbReference type="ARBA" id="ARBA00001968"/>
    </source>
</evidence>
<dbReference type="NCBIfam" id="TIGR00172">
    <property type="entry name" value="maf"/>
    <property type="match status" value="1"/>
</dbReference>
<feature type="site" description="Important for substrate specificity" evidence="3">
    <location>
        <position position="11"/>
    </location>
</feature>
<gene>
    <name evidence="4" type="ORF">CVV64_06780</name>
</gene>
<evidence type="ECO:0000313" key="4">
    <source>
        <dbReference type="EMBL" id="PKK91454.1"/>
    </source>
</evidence>
<evidence type="ECO:0000256" key="2">
    <source>
        <dbReference type="ARBA" id="ARBA00022801"/>
    </source>
</evidence>
<dbReference type="PANTHER" id="PTHR43213">
    <property type="entry name" value="BIFUNCTIONAL DTTP/UTP PYROPHOSPHATASE/METHYLTRANSFERASE PROTEIN-RELATED"/>
    <property type="match status" value="1"/>
</dbReference>
<evidence type="ECO:0000256" key="3">
    <source>
        <dbReference type="HAMAP-Rule" id="MF_00528"/>
    </source>
</evidence>
<sequence length="197" mass="21799">MKLILASRSARRRELLEKMGVSFDVIPSEYEEEWDLASNPETFVREVSLKKAMDVARNHPEHWVLGSDTVVVHGNRIFGKPDDESQAAEMLQALSGGSHRVITGFALVNLGMGFEEIGHEITEVTFASLSRHEIDAYISTGDPMDKAGAYGIQGYCGMFITGIKGCYFNVVGLPVRRVYELLSRAGMTFMHGILKGN</sequence>
<dbReference type="Gene3D" id="3.90.950.10">
    <property type="match status" value="1"/>
</dbReference>
<comment type="caution">
    <text evidence="3">Lacks conserved residue(s) required for the propagation of feature annotation.</text>
</comment>
<comment type="caution">
    <text evidence="4">The sequence shown here is derived from an EMBL/GenBank/DDBJ whole genome shotgun (WGS) entry which is preliminary data.</text>
</comment>
<accession>A0A2N1PSZ2</accession>
<comment type="similarity">
    <text evidence="3">Belongs to the Maf family. YhdE subfamily.</text>
</comment>
<dbReference type="PANTHER" id="PTHR43213:SF5">
    <property type="entry name" value="BIFUNCTIONAL DTTP_UTP PYROPHOSPHATASE_METHYLTRANSFERASE PROTEIN-RELATED"/>
    <property type="match status" value="1"/>
</dbReference>
<proteinExistence type="inferred from homology"/>
<dbReference type="GO" id="GO:0036221">
    <property type="term" value="F:UTP diphosphatase activity"/>
    <property type="evidence" value="ECO:0007669"/>
    <property type="project" value="RHEA"/>
</dbReference>
<dbReference type="Proteomes" id="UP000233256">
    <property type="component" value="Unassembled WGS sequence"/>
</dbReference>
<organism evidence="4 5">
    <name type="scientific">Candidatus Wallbacteria bacterium HGW-Wallbacteria-1</name>
    <dbReference type="NCBI Taxonomy" id="2013854"/>
    <lineage>
        <taxon>Bacteria</taxon>
        <taxon>Candidatus Walliibacteriota</taxon>
    </lineage>
</organism>
<keyword evidence="3" id="KW-0963">Cytoplasm</keyword>
<feature type="site" description="Important for substrate specificity" evidence="3">
    <location>
        <position position="153"/>
    </location>
</feature>
<comment type="catalytic activity">
    <reaction evidence="3">
        <text>UTP + H2O = UMP + diphosphate + H(+)</text>
        <dbReference type="Rhea" id="RHEA:29395"/>
        <dbReference type="ChEBI" id="CHEBI:15377"/>
        <dbReference type="ChEBI" id="CHEBI:15378"/>
        <dbReference type="ChEBI" id="CHEBI:33019"/>
        <dbReference type="ChEBI" id="CHEBI:46398"/>
        <dbReference type="ChEBI" id="CHEBI:57865"/>
        <dbReference type="EC" id="3.6.1.9"/>
    </reaction>
</comment>
<comment type="cofactor">
    <cofactor evidence="1 3">
        <name>a divalent metal cation</name>
        <dbReference type="ChEBI" id="CHEBI:60240"/>
    </cofactor>
</comment>
<keyword evidence="3" id="KW-0546">Nucleotide metabolism</keyword>
<dbReference type="EC" id="3.6.1.9" evidence="3"/>
<dbReference type="GO" id="GO:0005737">
    <property type="term" value="C:cytoplasm"/>
    <property type="evidence" value="ECO:0007669"/>
    <property type="project" value="UniProtKB-SubCell"/>
</dbReference>
<name>A0A2N1PSZ2_9BACT</name>
<evidence type="ECO:0000313" key="5">
    <source>
        <dbReference type="Proteomes" id="UP000233256"/>
    </source>
</evidence>
<comment type="catalytic activity">
    <reaction evidence="3">
        <text>dTTP + H2O = dTMP + diphosphate + H(+)</text>
        <dbReference type="Rhea" id="RHEA:28534"/>
        <dbReference type="ChEBI" id="CHEBI:15377"/>
        <dbReference type="ChEBI" id="CHEBI:15378"/>
        <dbReference type="ChEBI" id="CHEBI:33019"/>
        <dbReference type="ChEBI" id="CHEBI:37568"/>
        <dbReference type="ChEBI" id="CHEBI:63528"/>
        <dbReference type="EC" id="3.6.1.9"/>
    </reaction>
</comment>
<keyword evidence="2 3" id="KW-0378">Hydrolase</keyword>